<feature type="transmembrane region" description="Helical" evidence="5">
    <location>
        <begin position="12"/>
        <end position="31"/>
    </location>
</feature>
<dbReference type="KEGG" id="apak:AP3564_02210"/>
<dbReference type="Proteomes" id="UP000214606">
    <property type="component" value="Chromosome"/>
</dbReference>
<name>A0A165Z979_9BACI</name>
<protein>
    <recommendedName>
        <fullName evidence="10">Bile acid:sodium symporter</fullName>
    </recommendedName>
</protein>
<dbReference type="Pfam" id="PF01758">
    <property type="entry name" value="SBF"/>
    <property type="match status" value="1"/>
</dbReference>
<sequence length="324" mass="35897">MLKNINSIMEKMLPFLTPSSVVIGIVFSTIFDDFSQLVPWIFAFITFAGSLNLSFHAFKQALLHPLPIFVVLLLLHLFIPLWAFAVGHLAFQEDSFTIIGLVLAVIIPTGVTSFIWVSIHKGNLALALAVILIDTFISPFVVPASLLVLVGRTVEIDVWNMMSGLFFMIILPSILGMLVNEWTKKELKQRIAAVLSPFSKIALSLVVIINSAIVAPYLANPNKKLILIGFFVFLIATSGYFFSWMAGRLLKFQQDDIITLTFTGGMRNISAGAVLAITYFPPQVAVPVVLGMLFQQVLASFYGRMLEKVYHHALTEKKYAANAK</sequence>
<keyword evidence="4 5" id="KW-0472">Membrane</keyword>
<feature type="transmembrane region" description="Helical" evidence="5">
    <location>
        <begin position="67"/>
        <end position="90"/>
    </location>
</feature>
<evidence type="ECO:0000313" key="6">
    <source>
        <dbReference type="EMBL" id="ASS89238.1"/>
    </source>
</evidence>
<feature type="transmembrane region" description="Helical" evidence="5">
    <location>
        <begin position="37"/>
        <end position="55"/>
    </location>
</feature>
<dbReference type="GO" id="GO:0016020">
    <property type="term" value="C:membrane"/>
    <property type="evidence" value="ECO:0007669"/>
    <property type="project" value="UniProtKB-SubCell"/>
</dbReference>
<accession>A0A165Z979</accession>
<proteinExistence type="predicted"/>
<evidence type="ECO:0000256" key="1">
    <source>
        <dbReference type="ARBA" id="ARBA00004141"/>
    </source>
</evidence>
<feature type="transmembrane region" description="Helical" evidence="5">
    <location>
        <begin position="257"/>
        <end position="278"/>
    </location>
</feature>
<evidence type="ECO:0000313" key="9">
    <source>
        <dbReference type="Proteomes" id="UP000214606"/>
    </source>
</evidence>
<keyword evidence="8" id="KW-1185">Reference proteome</keyword>
<dbReference type="InterPro" id="IPR004710">
    <property type="entry name" value="Bilac:Na_transpt"/>
</dbReference>
<keyword evidence="2 5" id="KW-0812">Transmembrane</keyword>
<evidence type="ECO:0000313" key="8">
    <source>
        <dbReference type="Proteomes" id="UP000076476"/>
    </source>
</evidence>
<dbReference type="EMBL" id="LWBR01000001">
    <property type="protein sequence ID" value="KZN97998.1"/>
    <property type="molecule type" value="Genomic_DNA"/>
</dbReference>
<organism evidence="7 8">
    <name type="scientific">Aeribacillus pallidus</name>
    <dbReference type="NCBI Taxonomy" id="33936"/>
    <lineage>
        <taxon>Bacteria</taxon>
        <taxon>Bacillati</taxon>
        <taxon>Bacillota</taxon>
        <taxon>Bacilli</taxon>
        <taxon>Bacillales</taxon>
        <taxon>Bacillaceae</taxon>
        <taxon>Aeribacillus</taxon>
    </lineage>
</organism>
<accession>A0A164BBG1</accession>
<reference evidence="6 9" key="2">
    <citation type="submission" date="2016-10" db="EMBL/GenBank/DDBJ databases">
        <title>The whole genome sequencing and assembly of Aeribacillus pallidus KCTC3564 strain.</title>
        <authorList>
            <person name="Lee Y.-J."/>
            <person name="Park M.-K."/>
            <person name="Yi H."/>
            <person name="Bahn Y.-S."/>
            <person name="Kim J.F."/>
            <person name="Lee D.-W."/>
        </authorList>
    </citation>
    <scope>NUCLEOTIDE SEQUENCE [LARGE SCALE GENOMIC DNA]</scope>
    <source>
        <strain evidence="6 9">KCTC3564</strain>
    </source>
</reference>
<feature type="transmembrane region" description="Helical" evidence="5">
    <location>
        <begin position="225"/>
        <end position="245"/>
    </location>
</feature>
<dbReference type="InterPro" id="IPR038770">
    <property type="entry name" value="Na+/solute_symporter_sf"/>
</dbReference>
<gene>
    <name evidence="6" type="ORF">AP3564_02210</name>
    <name evidence="7" type="ORF">AZI98_00185</name>
</gene>
<dbReference type="InterPro" id="IPR002657">
    <property type="entry name" value="BilAc:Na_symport/Acr3"/>
</dbReference>
<dbReference type="AlphaFoldDB" id="A0A165Z979"/>
<dbReference type="PANTHER" id="PTHR10361">
    <property type="entry name" value="SODIUM-BILE ACID COTRANSPORTER"/>
    <property type="match status" value="1"/>
</dbReference>
<evidence type="ECO:0000256" key="4">
    <source>
        <dbReference type="ARBA" id="ARBA00023136"/>
    </source>
</evidence>
<feature type="transmembrane region" description="Helical" evidence="5">
    <location>
        <begin position="96"/>
        <end position="117"/>
    </location>
</feature>
<evidence type="ECO:0000256" key="3">
    <source>
        <dbReference type="ARBA" id="ARBA00022989"/>
    </source>
</evidence>
<reference evidence="7 8" key="1">
    <citation type="submission" date="2016-04" db="EMBL/GenBank/DDBJ databases">
        <title>Draft genome sequence of Aeribacillus pallidus 8m3 from petroleum reservoir.</title>
        <authorList>
            <person name="Poltaraus A.B."/>
            <person name="Nazina T.N."/>
            <person name="Tourova T.P."/>
            <person name="Malakho S.M."/>
            <person name="Korshunova A.V."/>
            <person name="Sokolova D.S."/>
        </authorList>
    </citation>
    <scope>NUCLEOTIDE SEQUENCE [LARGE SCALE GENOMIC DNA]</scope>
    <source>
        <strain evidence="7 8">8m3</strain>
    </source>
</reference>
<dbReference type="PANTHER" id="PTHR10361:SF28">
    <property type="entry name" value="P3 PROTEIN-RELATED"/>
    <property type="match status" value="1"/>
</dbReference>
<dbReference type="RefSeq" id="WP_063386278.1">
    <property type="nucleotide sequence ID" value="NZ_CP017703.1"/>
</dbReference>
<comment type="subcellular location">
    <subcellularLocation>
        <location evidence="1">Membrane</location>
        <topology evidence="1">Multi-pass membrane protein</topology>
    </subcellularLocation>
</comment>
<keyword evidence="3 5" id="KW-1133">Transmembrane helix</keyword>
<dbReference type="OrthoDB" id="1551454at2"/>
<feature type="transmembrane region" description="Helical" evidence="5">
    <location>
        <begin position="201"/>
        <end position="219"/>
    </location>
</feature>
<evidence type="ECO:0000256" key="2">
    <source>
        <dbReference type="ARBA" id="ARBA00022692"/>
    </source>
</evidence>
<feature type="transmembrane region" description="Helical" evidence="5">
    <location>
        <begin position="124"/>
        <end position="149"/>
    </location>
</feature>
<evidence type="ECO:0000313" key="7">
    <source>
        <dbReference type="EMBL" id="KZN97998.1"/>
    </source>
</evidence>
<dbReference type="EMBL" id="CP017703">
    <property type="protein sequence ID" value="ASS89238.1"/>
    <property type="molecule type" value="Genomic_DNA"/>
</dbReference>
<dbReference type="Proteomes" id="UP000076476">
    <property type="component" value="Unassembled WGS sequence"/>
</dbReference>
<dbReference type="Gene3D" id="1.20.1530.20">
    <property type="match status" value="1"/>
</dbReference>
<feature type="transmembrane region" description="Helical" evidence="5">
    <location>
        <begin position="161"/>
        <end position="180"/>
    </location>
</feature>
<evidence type="ECO:0008006" key="10">
    <source>
        <dbReference type="Google" id="ProtNLM"/>
    </source>
</evidence>
<evidence type="ECO:0000256" key="5">
    <source>
        <dbReference type="SAM" id="Phobius"/>
    </source>
</evidence>
<feature type="transmembrane region" description="Helical" evidence="5">
    <location>
        <begin position="284"/>
        <end position="302"/>
    </location>
</feature>